<dbReference type="EMBL" id="JADEWZ010000001">
    <property type="protein sequence ID" value="MBE9114417.1"/>
    <property type="molecule type" value="Genomic_DNA"/>
</dbReference>
<dbReference type="NCBIfam" id="NF005475">
    <property type="entry name" value="PRK07075.1"/>
    <property type="match status" value="1"/>
</dbReference>
<dbReference type="Gene3D" id="1.20.59.10">
    <property type="entry name" value="Chorismate mutase"/>
    <property type="match status" value="1"/>
</dbReference>
<dbReference type="PIRSF" id="PIRSF029775">
    <property type="entry name" value="Isochor_pyr_lyas"/>
    <property type="match status" value="1"/>
</dbReference>
<dbReference type="PROSITE" id="PS51168">
    <property type="entry name" value="CHORISMATE_MUT_2"/>
    <property type="match status" value="1"/>
</dbReference>
<keyword evidence="5" id="KW-1185">Reference proteome</keyword>
<dbReference type="PANTHER" id="PTHR38041">
    <property type="entry name" value="CHORISMATE MUTASE"/>
    <property type="match status" value="1"/>
</dbReference>
<dbReference type="RefSeq" id="WP_194027496.1">
    <property type="nucleotide sequence ID" value="NZ_JADEWZ010000001.1"/>
</dbReference>
<sequence length="102" mass="12161">MKTPDRCENMTDIRAEIDRLDRQVISLLSQRFDYVKAAAKFKNSKTSVRAPERFKAMLEQRRVWAEEEGLNADAIEKMYRDLVNHFIEEELKHWKSSSHYVN</sequence>
<dbReference type="Proteomes" id="UP000654482">
    <property type="component" value="Unassembled WGS sequence"/>
</dbReference>
<gene>
    <name evidence="4" type="ORF">IQ249_00765</name>
</gene>
<dbReference type="InterPro" id="IPR036263">
    <property type="entry name" value="Chorismate_II_sf"/>
</dbReference>
<feature type="binding site" evidence="2">
    <location>
        <position position="31"/>
    </location>
    <ligand>
        <name>substrate</name>
    </ligand>
</feature>
<feature type="binding site" evidence="2">
    <location>
        <position position="14"/>
    </location>
    <ligand>
        <name>substrate</name>
    </ligand>
</feature>
<dbReference type="GO" id="GO:0016835">
    <property type="term" value="F:carbon-oxygen lyase activity"/>
    <property type="evidence" value="ECO:0007669"/>
    <property type="project" value="InterPro"/>
</dbReference>
<name>A0A8J7AW45_9CYAN</name>
<protein>
    <submittedName>
        <fullName evidence="4">Isochorismate lyase</fullName>
    </submittedName>
</protein>
<dbReference type="PANTHER" id="PTHR38041:SF1">
    <property type="entry name" value="CHORISMATE MUTASE"/>
    <property type="match status" value="1"/>
</dbReference>
<evidence type="ECO:0000256" key="2">
    <source>
        <dbReference type="PIRSR" id="PIRSR029775-1"/>
    </source>
</evidence>
<dbReference type="SMART" id="SM00830">
    <property type="entry name" value="CM_2"/>
    <property type="match status" value="1"/>
</dbReference>
<dbReference type="SUPFAM" id="SSF48600">
    <property type="entry name" value="Chorismate mutase II"/>
    <property type="match status" value="1"/>
</dbReference>
<dbReference type="GO" id="GO:0004106">
    <property type="term" value="F:chorismate mutase activity"/>
    <property type="evidence" value="ECO:0007669"/>
    <property type="project" value="InterPro"/>
</dbReference>
<evidence type="ECO:0000256" key="1">
    <source>
        <dbReference type="ARBA" id="ARBA00023235"/>
    </source>
</evidence>
<comment type="caution">
    <text evidence="4">The sequence shown here is derived from an EMBL/GenBank/DDBJ whole genome shotgun (WGS) entry which is preliminary data.</text>
</comment>
<organism evidence="4 5">
    <name type="scientific">Lusitaniella coriacea LEGE 07157</name>
    <dbReference type="NCBI Taxonomy" id="945747"/>
    <lineage>
        <taxon>Bacteria</taxon>
        <taxon>Bacillati</taxon>
        <taxon>Cyanobacteriota</taxon>
        <taxon>Cyanophyceae</taxon>
        <taxon>Spirulinales</taxon>
        <taxon>Lusitaniellaceae</taxon>
        <taxon>Lusitaniella</taxon>
    </lineage>
</organism>
<keyword evidence="4" id="KW-0456">Lyase</keyword>
<evidence type="ECO:0000313" key="5">
    <source>
        <dbReference type="Proteomes" id="UP000654482"/>
    </source>
</evidence>
<reference evidence="4" key="1">
    <citation type="submission" date="2020-10" db="EMBL/GenBank/DDBJ databases">
        <authorList>
            <person name="Castelo-Branco R."/>
            <person name="Eusebio N."/>
            <person name="Adriana R."/>
            <person name="Vieira A."/>
            <person name="Brugerolle De Fraissinette N."/>
            <person name="Rezende De Castro R."/>
            <person name="Schneider M.P."/>
            <person name="Vasconcelos V."/>
            <person name="Leao P.N."/>
        </authorList>
    </citation>
    <scope>NUCLEOTIDE SEQUENCE</scope>
    <source>
        <strain evidence="4">LEGE 07157</strain>
    </source>
</reference>
<feature type="domain" description="Chorismate mutase" evidence="3">
    <location>
        <begin position="4"/>
        <end position="94"/>
    </location>
</feature>
<proteinExistence type="predicted"/>
<dbReference type="InterPro" id="IPR002701">
    <property type="entry name" value="CM_II_prokaryot"/>
</dbReference>
<evidence type="ECO:0000259" key="3">
    <source>
        <dbReference type="PROSITE" id="PS51168"/>
    </source>
</evidence>
<dbReference type="InterPro" id="IPR008241">
    <property type="entry name" value="Isochorismate_pyruvate-lyase"/>
</dbReference>
<accession>A0A8J7AW45</accession>
<dbReference type="NCBIfam" id="TIGR01803">
    <property type="entry name" value="CM-like"/>
    <property type="match status" value="1"/>
</dbReference>
<dbReference type="InterPro" id="IPR036979">
    <property type="entry name" value="CM_dom_sf"/>
</dbReference>
<dbReference type="InterPro" id="IPR051331">
    <property type="entry name" value="Chorismate_mutase-related"/>
</dbReference>
<feature type="binding site" evidence="2">
    <location>
        <position position="90"/>
    </location>
    <ligand>
        <name>substrate</name>
    </ligand>
</feature>
<dbReference type="GO" id="GO:0046417">
    <property type="term" value="P:chorismate metabolic process"/>
    <property type="evidence" value="ECO:0007669"/>
    <property type="project" value="InterPro"/>
</dbReference>
<dbReference type="GO" id="GO:0009697">
    <property type="term" value="P:salicylic acid biosynthetic process"/>
    <property type="evidence" value="ECO:0007669"/>
    <property type="project" value="InterPro"/>
</dbReference>
<feature type="binding site" evidence="2">
    <location>
        <position position="42"/>
    </location>
    <ligand>
        <name>substrate</name>
    </ligand>
</feature>
<dbReference type="AlphaFoldDB" id="A0A8J7AW45"/>
<evidence type="ECO:0000313" key="4">
    <source>
        <dbReference type="EMBL" id="MBE9114417.1"/>
    </source>
</evidence>
<dbReference type="Pfam" id="PF01817">
    <property type="entry name" value="CM_2"/>
    <property type="match status" value="1"/>
</dbReference>
<keyword evidence="1" id="KW-0413">Isomerase</keyword>